<feature type="region of interest" description="Disordered" evidence="1">
    <location>
        <begin position="165"/>
        <end position="185"/>
    </location>
</feature>
<keyword evidence="4" id="KW-1185">Reference proteome</keyword>
<accession>A0A2A9CQY5</accession>
<evidence type="ECO:0000313" key="4">
    <source>
        <dbReference type="Proteomes" id="UP000226079"/>
    </source>
</evidence>
<feature type="region of interest" description="Disordered" evidence="1">
    <location>
        <begin position="288"/>
        <end position="355"/>
    </location>
</feature>
<dbReference type="InterPro" id="IPR047682">
    <property type="entry name" value="SepH-like"/>
</dbReference>
<gene>
    <name evidence="3" type="ORF">ATK74_1148</name>
</gene>
<reference evidence="3 4" key="1">
    <citation type="submission" date="2017-10" db="EMBL/GenBank/DDBJ databases">
        <title>Sequencing the genomes of 1000 actinobacteria strains.</title>
        <authorList>
            <person name="Klenk H.-P."/>
        </authorList>
    </citation>
    <scope>NUCLEOTIDE SEQUENCE [LARGE SCALE GENOMIC DNA]</scope>
    <source>
        <strain evidence="3 4">DSM 15597</strain>
    </source>
</reference>
<evidence type="ECO:0000256" key="1">
    <source>
        <dbReference type="SAM" id="MobiDB-lite"/>
    </source>
</evidence>
<feature type="region of interest" description="Disordered" evidence="1">
    <location>
        <begin position="1"/>
        <end position="29"/>
    </location>
</feature>
<evidence type="ECO:0000313" key="3">
    <source>
        <dbReference type="EMBL" id="PFG16601.1"/>
    </source>
</evidence>
<name>A0A2A9CQY5_9ACTN</name>
<dbReference type="EMBL" id="PDJC01000001">
    <property type="protein sequence ID" value="PFG16601.1"/>
    <property type="molecule type" value="Genomic_DNA"/>
</dbReference>
<protein>
    <recommendedName>
        <fullName evidence="2">DUF3071 domain-containing protein</fullName>
    </recommendedName>
</protein>
<feature type="domain" description="DUF3071" evidence="2">
    <location>
        <begin position="18"/>
        <end position="144"/>
    </location>
</feature>
<feature type="region of interest" description="Disordered" evidence="1">
    <location>
        <begin position="202"/>
        <end position="221"/>
    </location>
</feature>
<dbReference type="Proteomes" id="UP000226079">
    <property type="component" value="Unassembled WGS sequence"/>
</dbReference>
<sequence>MTHQEPPAEPGSTLRPSPESSPLEIEMESALTPREIQARIRGGESLADVARLAGMTTDWVEPFAAPVIAEREYVAAQAQSHPVRRSGETIAHRNLAQVVADRLASRGVELDSVTWDAWKLEGRRWQVRVDYESGKARREALFSYDTGGRFSVAENDDARWLLGLHSASHGPQPGRRRREEDAEPTVGLNEDLALVRVVQPRVDEAADPDDTQPLPEEDLGEYTDDAYTEAELAEVDGIYDIVPGQDSNLDVLYDMLSSFDEDSVQIYAGLIRPLDGSAAVPVLDTVDELSDEPEPEPEPEHPVTRLHPAEPEQLPLPPDEPEEQPQAPARGKRKRAQVPSWDEIMFGSPSPKKRD</sequence>
<feature type="compositionally biased region" description="Acidic residues" evidence="1">
    <location>
        <begin position="205"/>
        <end position="221"/>
    </location>
</feature>
<organism evidence="3 4">
    <name type="scientific">Propionicimonas paludicola</name>
    <dbReference type="NCBI Taxonomy" id="185243"/>
    <lineage>
        <taxon>Bacteria</taxon>
        <taxon>Bacillati</taxon>
        <taxon>Actinomycetota</taxon>
        <taxon>Actinomycetes</taxon>
        <taxon>Propionibacteriales</taxon>
        <taxon>Nocardioidaceae</taxon>
        <taxon>Propionicimonas</taxon>
    </lineage>
</organism>
<feature type="compositionally biased region" description="Basic and acidic residues" evidence="1">
    <location>
        <begin position="298"/>
        <end position="310"/>
    </location>
</feature>
<proteinExistence type="predicted"/>
<feature type="compositionally biased region" description="Acidic residues" evidence="1">
    <location>
        <begin position="288"/>
        <end position="297"/>
    </location>
</feature>
<evidence type="ECO:0000259" key="2">
    <source>
        <dbReference type="Pfam" id="PF11268"/>
    </source>
</evidence>
<dbReference type="AlphaFoldDB" id="A0A2A9CQY5"/>
<dbReference type="InterPro" id="IPR021421">
    <property type="entry name" value="DUF3071"/>
</dbReference>
<dbReference type="Pfam" id="PF11268">
    <property type="entry name" value="DUF3071"/>
    <property type="match status" value="1"/>
</dbReference>
<dbReference type="NCBIfam" id="NF040712">
    <property type="entry name" value="SepH"/>
    <property type="match status" value="1"/>
</dbReference>
<dbReference type="RefSeq" id="WP_169923747.1">
    <property type="nucleotide sequence ID" value="NZ_PDJC01000001.1"/>
</dbReference>
<comment type="caution">
    <text evidence="3">The sequence shown here is derived from an EMBL/GenBank/DDBJ whole genome shotgun (WGS) entry which is preliminary data.</text>
</comment>